<gene>
    <name evidence="2" type="ORF">LEUCIP111803_00929</name>
</gene>
<feature type="compositionally biased region" description="Low complexity" evidence="1">
    <location>
        <begin position="103"/>
        <end position="129"/>
    </location>
</feature>
<proteinExistence type="predicted"/>
<evidence type="ECO:0000256" key="1">
    <source>
        <dbReference type="SAM" id="MobiDB-lite"/>
    </source>
</evidence>
<evidence type="ECO:0008006" key="4">
    <source>
        <dbReference type="Google" id="ProtNLM"/>
    </source>
</evidence>
<keyword evidence="3" id="KW-1185">Reference proteome</keyword>
<dbReference type="Proteomes" id="UP000693892">
    <property type="component" value="Unassembled WGS sequence"/>
</dbReference>
<reference evidence="2" key="1">
    <citation type="submission" date="2021-06" db="EMBL/GenBank/DDBJ databases">
        <authorList>
            <person name="Criscuolo A."/>
        </authorList>
    </citation>
    <scope>NUCLEOTIDE SEQUENCE</scope>
    <source>
        <strain evidence="2">CIP111803</strain>
    </source>
</reference>
<sequence>MKGKIAFVLGAAVGYVLGSRAGRERYEQIKRGAQQVWQTEPVQRGVSAVKEAVDERADVFKVFIARAGADLLSGFAQPKTRTSGAEGEARAGEESSADDDASKPTAPKSTGSKSSASKSTASKSSTAKSKTAKRPAQKRSSEAGS</sequence>
<comment type="caution">
    <text evidence="2">The sequence shown here is derived from an EMBL/GenBank/DDBJ whole genome shotgun (WGS) entry which is preliminary data.</text>
</comment>
<accession>A0A916JV43</accession>
<dbReference type="AlphaFoldDB" id="A0A916JV43"/>
<organism evidence="2 3">
    <name type="scientific">Leucobacter soli</name>
    <dbReference type="NCBI Taxonomy" id="2812850"/>
    <lineage>
        <taxon>Bacteria</taxon>
        <taxon>Bacillati</taxon>
        <taxon>Actinomycetota</taxon>
        <taxon>Actinomycetes</taxon>
        <taxon>Micrococcales</taxon>
        <taxon>Microbacteriaceae</taxon>
        <taxon>Leucobacter</taxon>
    </lineage>
</organism>
<protein>
    <recommendedName>
        <fullName evidence="4">YtxH domain-containing protein</fullName>
    </recommendedName>
</protein>
<feature type="region of interest" description="Disordered" evidence="1">
    <location>
        <begin position="74"/>
        <end position="145"/>
    </location>
</feature>
<dbReference type="EMBL" id="CAJVAP010000008">
    <property type="protein sequence ID" value="CAG7606434.1"/>
    <property type="molecule type" value="Genomic_DNA"/>
</dbReference>
<evidence type="ECO:0000313" key="3">
    <source>
        <dbReference type="Proteomes" id="UP000693892"/>
    </source>
</evidence>
<evidence type="ECO:0000313" key="2">
    <source>
        <dbReference type="EMBL" id="CAG7606434.1"/>
    </source>
</evidence>
<name>A0A916JV43_9MICO</name>
<dbReference type="RefSeq" id="WP_236021960.1">
    <property type="nucleotide sequence ID" value="NZ_CAJVAP010000008.1"/>
</dbReference>